<gene>
    <name evidence="1" type="ORF">AVDCRST_MAG92-3059</name>
</gene>
<sequence length="92" mass="10845">MRLAGNLVLIIRLFKSSEATSKVENLRSQKQRDRFFQSWASQSDQCGKHFPKLMPTLYLPNLLVNSLLYKSRNFVDKVVFLYKTKRFNCLID</sequence>
<accession>A0A6J4JCR4</accession>
<name>A0A6J4JCR4_9CYAN</name>
<evidence type="ECO:0000313" key="1">
    <source>
        <dbReference type="EMBL" id="CAA9272851.1"/>
    </source>
</evidence>
<dbReference type="AlphaFoldDB" id="A0A6J4JCR4"/>
<reference evidence="1" key="1">
    <citation type="submission" date="2020-02" db="EMBL/GenBank/DDBJ databases">
        <authorList>
            <person name="Meier V. D."/>
        </authorList>
    </citation>
    <scope>NUCLEOTIDE SEQUENCE</scope>
    <source>
        <strain evidence="1">AVDCRST_MAG92</strain>
    </source>
</reference>
<proteinExistence type="predicted"/>
<dbReference type="EMBL" id="CADCTM010000502">
    <property type="protein sequence ID" value="CAA9272851.1"/>
    <property type="molecule type" value="Genomic_DNA"/>
</dbReference>
<organism evidence="1">
    <name type="scientific">uncultured Coleofasciculus sp</name>
    <dbReference type="NCBI Taxonomy" id="1267456"/>
    <lineage>
        <taxon>Bacteria</taxon>
        <taxon>Bacillati</taxon>
        <taxon>Cyanobacteriota</taxon>
        <taxon>Cyanophyceae</taxon>
        <taxon>Coleofasciculales</taxon>
        <taxon>Coleofasciculaceae</taxon>
        <taxon>Coleofasciculus</taxon>
        <taxon>environmental samples</taxon>
    </lineage>
</organism>
<protein>
    <submittedName>
        <fullName evidence="1">Uncharacterized protein</fullName>
    </submittedName>
</protein>